<reference evidence="1" key="1">
    <citation type="submission" date="2020-03" db="EMBL/GenBank/DDBJ databases">
        <title>The deep terrestrial virosphere.</title>
        <authorList>
            <person name="Holmfeldt K."/>
            <person name="Nilsson E."/>
            <person name="Simone D."/>
            <person name="Lopez-Fernandez M."/>
            <person name="Wu X."/>
            <person name="de Brujin I."/>
            <person name="Lundin D."/>
            <person name="Andersson A."/>
            <person name="Bertilsson S."/>
            <person name="Dopson M."/>
        </authorList>
    </citation>
    <scope>NUCLEOTIDE SEQUENCE</scope>
    <source>
        <strain evidence="1">MM415A00890</strain>
        <strain evidence="2">MM415B12313</strain>
    </source>
</reference>
<evidence type="ECO:0000313" key="2">
    <source>
        <dbReference type="EMBL" id="QJB01525.1"/>
    </source>
</evidence>
<name>A0A6M3KCL0_9ZZZZ</name>
<dbReference type="EMBL" id="MT142380">
    <property type="protein sequence ID" value="QJA79404.1"/>
    <property type="molecule type" value="Genomic_DNA"/>
</dbReference>
<dbReference type="AlphaFoldDB" id="A0A6M3KCL0"/>
<accession>A0A6M3KCL0</accession>
<proteinExistence type="predicted"/>
<dbReference type="EMBL" id="MT143711">
    <property type="protein sequence ID" value="QJB01525.1"/>
    <property type="molecule type" value="Genomic_DNA"/>
</dbReference>
<organism evidence="1">
    <name type="scientific">viral metagenome</name>
    <dbReference type="NCBI Taxonomy" id="1070528"/>
    <lineage>
        <taxon>unclassified sequences</taxon>
        <taxon>metagenomes</taxon>
        <taxon>organismal metagenomes</taxon>
    </lineage>
</organism>
<protein>
    <submittedName>
        <fullName evidence="1">Uncharacterized protein</fullName>
    </submittedName>
</protein>
<gene>
    <name evidence="1" type="ORF">MM415A00890_0002</name>
    <name evidence="2" type="ORF">MM415B12313_0002</name>
</gene>
<sequence length="76" mass="8620">MIDNKLMEHFIAAKIHLYDKLLEIGDIPGSAEIESAMRVVEARMLERIKQAILQGRDEMISLRVILTETAKPGKET</sequence>
<evidence type="ECO:0000313" key="1">
    <source>
        <dbReference type="EMBL" id="QJA79404.1"/>
    </source>
</evidence>